<accession>A0ABR4BZN5</accession>
<dbReference type="InterPro" id="IPR045844">
    <property type="entry name" value="RRM_Ist3-like"/>
</dbReference>
<dbReference type="InterPro" id="IPR035979">
    <property type="entry name" value="RBD_domain_sf"/>
</dbReference>
<dbReference type="Proteomes" id="UP001595075">
    <property type="component" value="Unassembled WGS sequence"/>
</dbReference>
<name>A0ABR4BZN5_9HELO</name>
<feature type="compositionally biased region" description="Basic and acidic residues" evidence="3">
    <location>
        <begin position="213"/>
        <end position="223"/>
    </location>
</feature>
<feature type="region of interest" description="Disordered" evidence="3">
    <location>
        <begin position="111"/>
        <end position="157"/>
    </location>
</feature>
<proteinExistence type="predicted"/>
<dbReference type="PANTHER" id="PTHR45880">
    <property type="entry name" value="RNA-BINDING MOTIF PROTEIN, X-LINKED 2"/>
    <property type="match status" value="1"/>
</dbReference>
<keyword evidence="1 2" id="KW-0694">RNA-binding</keyword>
<evidence type="ECO:0000256" key="1">
    <source>
        <dbReference type="ARBA" id="ARBA00022884"/>
    </source>
</evidence>
<dbReference type="EMBL" id="JAZHXI010000017">
    <property type="protein sequence ID" value="KAL2062198.1"/>
    <property type="molecule type" value="Genomic_DNA"/>
</dbReference>
<feature type="compositionally biased region" description="Basic and acidic residues" evidence="3">
    <location>
        <begin position="111"/>
        <end position="129"/>
    </location>
</feature>
<dbReference type="InterPro" id="IPR012677">
    <property type="entry name" value="Nucleotide-bd_a/b_plait_sf"/>
</dbReference>
<dbReference type="SMART" id="SM00360">
    <property type="entry name" value="RRM"/>
    <property type="match status" value="1"/>
</dbReference>
<evidence type="ECO:0000259" key="4">
    <source>
        <dbReference type="PROSITE" id="PS50102"/>
    </source>
</evidence>
<organism evidence="5 6">
    <name type="scientific">Oculimacula yallundae</name>
    <dbReference type="NCBI Taxonomy" id="86028"/>
    <lineage>
        <taxon>Eukaryota</taxon>
        <taxon>Fungi</taxon>
        <taxon>Dikarya</taxon>
        <taxon>Ascomycota</taxon>
        <taxon>Pezizomycotina</taxon>
        <taxon>Leotiomycetes</taxon>
        <taxon>Helotiales</taxon>
        <taxon>Ploettnerulaceae</taxon>
        <taxon>Oculimacula</taxon>
    </lineage>
</organism>
<dbReference type="Gene3D" id="3.30.70.330">
    <property type="match status" value="1"/>
</dbReference>
<feature type="compositionally biased region" description="Basic and acidic residues" evidence="3">
    <location>
        <begin position="189"/>
        <end position="202"/>
    </location>
</feature>
<dbReference type="PANTHER" id="PTHR45880:SF1">
    <property type="entry name" value="RNA-BINDING MOTIF PROTEIN, X-LINKED 2"/>
    <property type="match status" value="1"/>
</dbReference>
<comment type="caution">
    <text evidence="5">The sequence shown here is derived from an EMBL/GenBank/DDBJ whole genome shotgun (WGS) entry which is preliminary data.</text>
</comment>
<dbReference type="PROSITE" id="PS50102">
    <property type="entry name" value="RRM"/>
    <property type="match status" value="1"/>
</dbReference>
<evidence type="ECO:0000313" key="5">
    <source>
        <dbReference type="EMBL" id="KAL2062198.1"/>
    </source>
</evidence>
<protein>
    <recommendedName>
        <fullName evidence="4">RRM domain-containing protein</fullName>
    </recommendedName>
</protein>
<evidence type="ECO:0000256" key="2">
    <source>
        <dbReference type="PROSITE-ProRule" id="PRU00176"/>
    </source>
</evidence>
<feature type="compositionally biased region" description="Basic residues" evidence="3">
    <location>
        <begin position="203"/>
        <end position="212"/>
    </location>
</feature>
<feature type="compositionally biased region" description="Basic and acidic residues" evidence="3">
    <location>
        <begin position="241"/>
        <end position="298"/>
    </location>
</feature>
<feature type="compositionally biased region" description="Basic residues" evidence="3">
    <location>
        <begin position="224"/>
        <end position="240"/>
    </location>
</feature>
<feature type="region of interest" description="Disordered" evidence="3">
    <location>
        <begin position="189"/>
        <end position="305"/>
    </location>
</feature>
<dbReference type="InterPro" id="IPR051847">
    <property type="entry name" value="RNA_proc/Spliceosome_comp"/>
</dbReference>
<evidence type="ECO:0000313" key="6">
    <source>
        <dbReference type="Proteomes" id="UP001595075"/>
    </source>
</evidence>
<dbReference type="CDD" id="cd12411">
    <property type="entry name" value="RRM_ist3_like"/>
    <property type="match status" value="1"/>
</dbReference>
<reference evidence="5 6" key="1">
    <citation type="journal article" date="2024" name="Commun. Biol.">
        <title>Comparative genomic analysis of thermophilic fungi reveals convergent evolutionary adaptations and gene losses.</title>
        <authorList>
            <person name="Steindorff A.S."/>
            <person name="Aguilar-Pontes M.V."/>
            <person name="Robinson A.J."/>
            <person name="Andreopoulos B."/>
            <person name="LaButti K."/>
            <person name="Kuo A."/>
            <person name="Mondo S."/>
            <person name="Riley R."/>
            <person name="Otillar R."/>
            <person name="Haridas S."/>
            <person name="Lipzen A."/>
            <person name="Grimwood J."/>
            <person name="Schmutz J."/>
            <person name="Clum A."/>
            <person name="Reid I.D."/>
            <person name="Moisan M.C."/>
            <person name="Butler G."/>
            <person name="Nguyen T.T.M."/>
            <person name="Dewar K."/>
            <person name="Conant G."/>
            <person name="Drula E."/>
            <person name="Henrissat B."/>
            <person name="Hansel C."/>
            <person name="Singer S."/>
            <person name="Hutchinson M.I."/>
            <person name="de Vries R.P."/>
            <person name="Natvig D.O."/>
            <person name="Powell A.J."/>
            <person name="Tsang A."/>
            <person name="Grigoriev I.V."/>
        </authorList>
    </citation>
    <scope>NUCLEOTIDE SEQUENCE [LARGE SCALE GENOMIC DNA]</scope>
    <source>
        <strain evidence="5 6">CBS 494.80</strain>
    </source>
</reference>
<gene>
    <name evidence="5" type="ORF">VTL71DRAFT_6464</name>
</gene>
<keyword evidence="6" id="KW-1185">Reference proteome</keyword>
<sequence length="305" mass="35849">MQSIRQIQELNKRELEAGVSPEASWHTDYRDTAYIYIGGLPFELSEGDVVTIFSQYGEPTYINLIRDKETGKSKGFAFLKYEDQRSTDLAVDNLGGTVIMGRTLKVDHTRYKKKDDEAEEGHDLTQRPSEDEDGESRRKRRRTGESESEEERPMLKEERELAKLIQDHDDEDPMKAYLVEEKKEEVTIALARLKDGKQSEKSKSKHHHRSRRPKEEDRKEGGSRRSHHRSEHRERRRSHSRERSTAGVDESRTERSRKSGTRDERDSKYQRDGSKRDDGHGRSEERPRRREGSVEDRRHPSRRYS</sequence>
<feature type="domain" description="RRM" evidence="4">
    <location>
        <begin position="33"/>
        <end position="111"/>
    </location>
</feature>
<dbReference type="Pfam" id="PF00076">
    <property type="entry name" value="RRM_1"/>
    <property type="match status" value="1"/>
</dbReference>
<dbReference type="SUPFAM" id="SSF54928">
    <property type="entry name" value="RNA-binding domain, RBD"/>
    <property type="match status" value="1"/>
</dbReference>
<dbReference type="InterPro" id="IPR000504">
    <property type="entry name" value="RRM_dom"/>
</dbReference>
<evidence type="ECO:0000256" key="3">
    <source>
        <dbReference type="SAM" id="MobiDB-lite"/>
    </source>
</evidence>